<dbReference type="InterPro" id="IPR017703">
    <property type="entry name" value="YgfZ/GCV_T_CS"/>
</dbReference>
<name>A0ABN1B8T9_9BURK</name>
<keyword evidence="2" id="KW-1185">Reference proteome</keyword>
<gene>
    <name evidence="1" type="ORF">GCM10009097_04700</name>
</gene>
<sequence length="358" mass="37478">MGMGAYNTSIDLIDRFKMSVQEILSASARPDAALAHIAPLDHLTVLEARGADTIEFLQGQLTQDVKKLGDADARLAGYCTAKGRLLASAIVWRAQPDPADPVPRVLALVDASIAQALQKRLSMFVLRAKVKLAATPLRVAGVWRGTDAAALQAAAGGLLPAAPWSRADLPDATWIAAPAADASPRWWWIGTDDALQRLGTALGAPAQAGLAQAWRAADIASGLPWITAPTQDLFVPQMVNLELIGGVSFTKGCYPGQEVVARSHYLGKLKRRMFAGHVAGGQPDPQALAGADVFQEGDEQPCGRIVNAAREGGGVAILYESSLAAAQGQAPLHAGSPAGPIIQPRALPYALSDDTRSA</sequence>
<dbReference type="EMBL" id="BAAAEN010000001">
    <property type="protein sequence ID" value="GAA0492062.1"/>
    <property type="molecule type" value="Genomic_DNA"/>
</dbReference>
<reference evidence="1 2" key="1">
    <citation type="journal article" date="2019" name="Int. J. Syst. Evol. Microbiol.">
        <title>The Global Catalogue of Microorganisms (GCM) 10K type strain sequencing project: providing services to taxonomists for standard genome sequencing and annotation.</title>
        <authorList>
            <consortium name="The Broad Institute Genomics Platform"/>
            <consortium name="The Broad Institute Genome Sequencing Center for Infectious Disease"/>
            <person name="Wu L."/>
            <person name="Ma J."/>
        </authorList>
    </citation>
    <scope>NUCLEOTIDE SEQUENCE [LARGE SCALE GENOMIC DNA]</scope>
    <source>
        <strain evidence="1 2">JCM 14330</strain>
    </source>
</reference>
<evidence type="ECO:0000313" key="2">
    <source>
        <dbReference type="Proteomes" id="UP001501706"/>
    </source>
</evidence>
<dbReference type="Gene3D" id="3.30.70.1630">
    <property type="match status" value="1"/>
</dbReference>
<protein>
    <submittedName>
        <fullName evidence="1">Folate-binding protein YgfZ</fullName>
    </submittedName>
</protein>
<dbReference type="SUPFAM" id="SSF103025">
    <property type="entry name" value="Folate-binding domain"/>
    <property type="match status" value="1"/>
</dbReference>
<evidence type="ECO:0000313" key="1">
    <source>
        <dbReference type="EMBL" id="GAA0492062.1"/>
    </source>
</evidence>
<dbReference type="PANTHER" id="PTHR22602">
    <property type="entry name" value="TRANSFERASE CAF17, MITOCHONDRIAL-RELATED"/>
    <property type="match status" value="1"/>
</dbReference>
<dbReference type="Proteomes" id="UP001501706">
    <property type="component" value="Unassembled WGS sequence"/>
</dbReference>
<accession>A0ABN1B8T9</accession>
<proteinExistence type="predicted"/>
<dbReference type="NCBIfam" id="TIGR03317">
    <property type="entry name" value="ygfZ_signature"/>
    <property type="match status" value="1"/>
</dbReference>
<organism evidence="1 2">
    <name type="scientific">Pigmentiphaga daeguensis</name>
    <dbReference type="NCBI Taxonomy" id="414049"/>
    <lineage>
        <taxon>Bacteria</taxon>
        <taxon>Pseudomonadati</taxon>
        <taxon>Pseudomonadota</taxon>
        <taxon>Betaproteobacteria</taxon>
        <taxon>Burkholderiales</taxon>
        <taxon>Alcaligenaceae</taxon>
        <taxon>Pigmentiphaga</taxon>
    </lineage>
</organism>
<dbReference type="Gene3D" id="3.30.70.1400">
    <property type="entry name" value="Aminomethyltransferase beta-barrel domains"/>
    <property type="match status" value="1"/>
</dbReference>
<dbReference type="PANTHER" id="PTHR22602:SF0">
    <property type="entry name" value="TRANSFERASE CAF17, MITOCHONDRIAL-RELATED"/>
    <property type="match status" value="1"/>
</dbReference>
<dbReference type="Gene3D" id="2.40.30.160">
    <property type="match status" value="1"/>
</dbReference>
<dbReference type="InterPro" id="IPR045179">
    <property type="entry name" value="YgfZ/GcvT"/>
</dbReference>
<comment type="caution">
    <text evidence="1">The sequence shown here is derived from an EMBL/GenBank/DDBJ whole genome shotgun (WGS) entry which is preliminary data.</text>
</comment>